<dbReference type="EMBL" id="JAADYS010002428">
    <property type="protein sequence ID" value="KAF4458555.1"/>
    <property type="molecule type" value="Genomic_DNA"/>
</dbReference>
<evidence type="ECO:0000313" key="1">
    <source>
        <dbReference type="EMBL" id="KAF4458555.1"/>
    </source>
</evidence>
<comment type="caution">
    <text evidence="1">The sequence shown here is derived from an EMBL/GenBank/DDBJ whole genome shotgun (WGS) entry which is preliminary data.</text>
</comment>
<dbReference type="OrthoDB" id="3645574at2759"/>
<dbReference type="Proteomes" id="UP000554235">
    <property type="component" value="Unassembled WGS sequence"/>
</dbReference>
<dbReference type="PANTHER" id="PTHR21310:SF15">
    <property type="entry name" value="AMINOGLYCOSIDE PHOSPHOTRANSFERASE DOMAIN-CONTAINING PROTEIN"/>
    <property type="match status" value="1"/>
</dbReference>
<organism evidence="1 2">
    <name type="scientific">Fusarium albosuccineum</name>
    <dbReference type="NCBI Taxonomy" id="1237068"/>
    <lineage>
        <taxon>Eukaryota</taxon>
        <taxon>Fungi</taxon>
        <taxon>Dikarya</taxon>
        <taxon>Ascomycota</taxon>
        <taxon>Pezizomycotina</taxon>
        <taxon>Sordariomycetes</taxon>
        <taxon>Hypocreomycetidae</taxon>
        <taxon>Hypocreales</taxon>
        <taxon>Nectriaceae</taxon>
        <taxon>Fusarium</taxon>
        <taxon>Fusarium decemcellulare species complex</taxon>
    </lineage>
</organism>
<dbReference type="InterPro" id="IPR011009">
    <property type="entry name" value="Kinase-like_dom_sf"/>
</dbReference>
<protein>
    <submittedName>
        <fullName evidence="1">RNase H domain containing</fullName>
    </submittedName>
</protein>
<dbReference type="AlphaFoldDB" id="A0A8H4KYT9"/>
<proteinExistence type="predicted"/>
<dbReference type="PANTHER" id="PTHR21310">
    <property type="entry name" value="AMINOGLYCOSIDE PHOSPHOTRANSFERASE-RELATED-RELATED"/>
    <property type="match status" value="1"/>
</dbReference>
<accession>A0A8H4KYT9</accession>
<dbReference type="SUPFAM" id="SSF56112">
    <property type="entry name" value="Protein kinase-like (PK-like)"/>
    <property type="match status" value="1"/>
</dbReference>
<name>A0A8H4KYT9_9HYPO</name>
<sequence>MGDCTPVPERRERIVAFAKFNLDALLSLATQLRGGRPCTTDVSKRPKAGSLNWVILITFDDGIEWVFRSPRRSMSIKTKSHYKMTISEASTLKYLGKHSSVPVPEVYSFSGSHDNEIGVPYILMSKASGRALSEYDWSEAFRIPGYTVQIPLLP</sequence>
<gene>
    <name evidence="1" type="ORF">FALBO_14712</name>
</gene>
<keyword evidence="2" id="KW-1185">Reference proteome</keyword>
<evidence type="ECO:0000313" key="2">
    <source>
        <dbReference type="Proteomes" id="UP000554235"/>
    </source>
</evidence>
<dbReference type="InterPro" id="IPR051678">
    <property type="entry name" value="AGP_Transferase"/>
</dbReference>
<dbReference type="Gene3D" id="3.30.200.20">
    <property type="entry name" value="Phosphorylase Kinase, domain 1"/>
    <property type="match status" value="1"/>
</dbReference>
<reference evidence="1 2" key="1">
    <citation type="submission" date="2020-01" db="EMBL/GenBank/DDBJ databases">
        <title>Identification and distribution of gene clusters putatively required for synthesis of sphingolipid metabolism inhibitors in phylogenetically diverse species of the filamentous fungus Fusarium.</title>
        <authorList>
            <person name="Kim H.-S."/>
            <person name="Busman M."/>
            <person name="Brown D.W."/>
            <person name="Divon H."/>
            <person name="Uhlig S."/>
            <person name="Proctor R.H."/>
        </authorList>
    </citation>
    <scope>NUCLEOTIDE SEQUENCE [LARGE SCALE GENOMIC DNA]</scope>
    <source>
        <strain evidence="1 2">NRRL 20459</strain>
    </source>
</reference>